<sequence length="123" mass="13519">MFDDGWFVTVVDRKSPKERIFLREGAAENSKGLKLIKVDKNADDYLKTTVVVNNGGRQITIGYNSADIKSSIAKATKVTSKPRTTNRPPIPSATKKPSVPTSGASTRRPRVRRTPTPPVPRSK</sequence>
<feature type="compositionally biased region" description="Polar residues" evidence="1">
    <location>
        <begin position="77"/>
        <end position="87"/>
    </location>
</feature>
<gene>
    <name evidence="2" type="ORF">BSZ32_01770</name>
</gene>
<evidence type="ECO:0000313" key="3">
    <source>
        <dbReference type="Proteomes" id="UP000239907"/>
    </source>
</evidence>
<evidence type="ECO:0000313" key="2">
    <source>
        <dbReference type="EMBL" id="PQJ27346.1"/>
    </source>
</evidence>
<comment type="caution">
    <text evidence="2">The sequence shown here is derived from an EMBL/GenBank/DDBJ whole genome shotgun (WGS) entry which is preliminary data.</text>
</comment>
<dbReference type="AlphaFoldDB" id="A0A2S7TX61"/>
<evidence type="ECO:0000256" key="1">
    <source>
        <dbReference type="SAM" id="MobiDB-lite"/>
    </source>
</evidence>
<name>A0A2S7TX61_9BACT</name>
<dbReference type="EMBL" id="MQWA01000001">
    <property type="protein sequence ID" value="PQJ27346.1"/>
    <property type="molecule type" value="Genomic_DNA"/>
</dbReference>
<feature type="region of interest" description="Disordered" evidence="1">
    <location>
        <begin position="74"/>
        <end position="123"/>
    </location>
</feature>
<organism evidence="2 3">
    <name type="scientific">Rubritalea profundi</name>
    <dbReference type="NCBI Taxonomy" id="1658618"/>
    <lineage>
        <taxon>Bacteria</taxon>
        <taxon>Pseudomonadati</taxon>
        <taxon>Verrucomicrobiota</taxon>
        <taxon>Verrucomicrobiia</taxon>
        <taxon>Verrucomicrobiales</taxon>
        <taxon>Rubritaleaceae</taxon>
        <taxon>Rubritalea</taxon>
    </lineage>
</organism>
<protein>
    <submittedName>
        <fullName evidence="2">Uncharacterized protein</fullName>
    </submittedName>
</protein>
<accession>A0A2S7TX61</accession>
<reference evidence="2 3" key="1">
    <citation type="submission" date="2016-12" db="EMBL/GenBank/DDBJ databases">
        <title>Study of bacterial adaptation to deep sea.</title>
        <authorList>
            <person name="Song J."/>
            <person name="Yoshizawa S."/>
            <person name="Kogure K."/>
        </authorList>
    </citation>
    <scope>NUCLEOTIDE SEQUENCE [LARGE SCALE GENOMIC DNA]</scope>
    <source>
        <strain evidence="2 3">SAORIC-165</strain>
    </source>
</reference>
<keyword evidence="3" id="KW-1185">Reference proteome</keyword>
<dbReference type="Proteomes" id="UP000239907">
    <property type="component" value="Unassembled WGS sequence"/>
</dbReference>
<proteinExistence type="predicted"/>